<evidence type="ECO:0008006" key="3">
    <source>
        <dbReference type="Google" id="ProtNLM"/>
    </source>
</evidence>
<dbReference type="RefSeq" id="WP_211264222.1">
    <property type="nucleotide sequence ID" value="NZ_JBDOQL010000094.1"/>
</dbReference>
<evidence type="ECO:0000313" key="2">
    <source>
        <dbReference type="Proteomes" id="UP000243024"/>
    </source>
</evidence>
<protein>
    <recommendedName>
        <fullName evidence="3">Transposase</fullName>
    </recommendedName>
</protein>
<accession>A0A179IM71</accession>
<dbReference type="EMBL" id="JXBB01000042">
    <property type="protein sequence ID" value="OAR03776.1"/>
    <property type="molecule type" value="Genomic_DNA"/>
</dbReference>
<gene>
    <name evidence="1" type="ORF">SA87_00110</name>
</gene>
<dbReference type="AlphaFoldDB" id="A0A179IM71"/>
<organism evidence="1 2">
    <name type="scientific">Hydrogenibacillus schlegelii</name>
    <name type="common">Bacillus schlegelii</name>
    <dbReference type="NCBI Taxonomy" id="1484"/>
    <lineage>
        <taxon>Bacteria</taxon>
        <taxon>Bacillati</taxon>
        <taxon>Bacillota</taxon>
        <taxon>Bacilli</taxon>
        <taxon>Bacillales</taxon>
        <taxon>Bacillales Family X. Incertae Sedis</taxon>
        <taxon>Hydrogenibacillus</taxon>
    </lineage>
</organism>
<keyword evidence="2" id="KW-1185">Reference proteome</keyword>
<sequence>RVIKCECGWTCDRDVNAAMVILRKGLGLSPDRAVGLDRPELKLPEREAAARILGASPYIRVSFLQ</sequence>
<feature type="non-terminal residue" evidence="1">
    <location>
        <position position="1"/>
    </location>
</feature>
<evidence type="ECO:0000313" key="1">
    <source>
        <dbReference type="EMBL" id="OAR03776.1"/>
    </source>
</evidence>
<comment type="caution">
    <text evidence="1">The sequence shown here is derived from an EMBL/GenBank/DDBJ whole genome shotgun (WGS) entry which is preliminary data.</text>
</comment>
<name>A0A179IM71_HYDSH</name>
<reference evidence="1 2" key="1">
    <citation type="submission" date="2015-09" db="EMBL/GenBank/DDBJ databases">
        <title>Draft genome sequence of Hydrogenibacillus schlegelii DSM 2000.</title>
        <authorList>
            <person name="Hemp J."/>
        </authorList>
    </citation>
    <scope>NUCLEOTIDE SEQUENCE [LARGE SCALE GENOMIC DNA]</scope>
    <source>
        <strain evidence="1 2">MA 48</strain>
    </source>
</reference>
<proteinExistence type="predicted"/>
<dbReference type="Proteomes" id="UP000243024">
    <property type="component" value="Unassembled WGS sequence"/>
</dbReference>